<keyword evidence="7" id="KW-1185">Reference proteome</keyword>
<comment type="caution">
    <text evidence="6">The sequence shown here is derived from an EMBL/GenBank/DDBJ whole genome shotgun (WGS) entry which is preliminary data.</text>
</comment>
<dbReference type="SUPFAM" id="SSF103088">
    <property type="entry name" value="OmpA-like"/>
    <property type="match status" value="1"/>
</dbReference>
<proteinExistence type="predicted"/>
<dbReference type="Pfam" id="PF00691">
    <property type="entry name" value="OmpA"/>
    <property type="match status" value="1"/>
</dbReference>
<name>A0ABT0LFB6_9GAMM</name>
<feature type="domain" description="OmpA-like" evidence="5">
    <location>
        <begin position="172"/>
        <end position="288"/>
    </location>
</feature>
<sequence>MWQRVFLALIGCLSFSLQAELRHFVADIEVSQWHLSQDNPLSCQLEHDIPAYGKAVFTSHASKENNLNFSLDMWIKPNKVTQVQLISIAPTWRPGKVSEPITALSYQQSFNGEVSDGIAWSMLTQLKSGMQPTFYYNDWYNAQNQVAVGLSSVNFNAGFRAFKACVAKLLPYSFEDIAFTVLSYRVGSKELTSYAQSQLNKIKAYFVFDPSVELVLIDAYSDSYGSRSSNQTLSQRRADAVKALLMESGIEEGRILTVAHGEKRYVASNRSMDERAKNRRVVIRITKS</sequence>
<dbReference type="PRINTS" id="PR01021">
    <property type="entry name" value="OMPADOMAIN"/>
</dbReference>
<protein>
    <submittedName>
        <fullName evidence="6">OmpA family protein</fullName>
    </submittedName>
</protein>
<evidence type="ECO:0000313" key="7">
    <source>
        <dbReference type="Proteomes" id="UP001203423"/>
    </source>
</evidence>
<dbReference type="Gene3D" id="2.60.40.2540">
    <property type="match status" value="1"/>
</dbReference>
<gene>
    <name evidence="6" type="ORF">L2764_18335</name>
</gene>
<dbReference type="Gene3D" id="3.30.1330.60">
    <property type="entry name" value="OmpA-like domain"/>
    <property type="match status" value="1"/>
</dbReference>
<dbReference type="InterPro" id="IPR036737">
    <property type="entry name" value="OmpA-like_sf"/>
</dbReference>
<evidence type="ECO:0000256" key="1">
    <source>
        <dbReference type="ARBA" id="ARBA00004442"/>
    </source>
</evidence>
<organism evidence="6 7">
    <name type="scientific">Shewanella surugensis</name>
    <dbReference type="NCBI Taxonomy" id="212020"/>
    <lineage>
        <taxon>Bacteria</taxon>
        <taxon>Pseudomonadati</taxon>
        <taxon>Pseudomonadota</taxon>
        <taxon>Gammaproteobacteria</taxon>
        <taxon>Alteromonadales</taxon>
        <taxon>Shewanellaceae</taxon>
        <taxon>Shewanella</taxon>
    </lineage>
</organism>
<accession>A0ABT0LFB6</accession>
<evidence type="ECO:0000259" key="5">
    <source>
        <dbReference type="PROSITE" id="PS51123"/>
    </source>
</evidence>
<dbReference type="CDD" id="cd07185">
    <property type="entry name" value="OmpA_C-like"/>
    <property type="match status" value="1"/>
</dbReference>
<evidence type="ECO:0000256" key="3">
    <source>
        <dbReference type="PROSITE-ProRule" id="PRU00473"/>
    </source>
</evidence>
<dbReference type="Pfam" id="PF18393">
    <property type="entry name" value="MotY_N"/>
    <property type="match status" value="1"/>
</dbReference>
<dbReference type="PROSITE" id="PS51123">
    <property type="entry name" value="OMPA_2"/>
    <property type="match status" value="1"/>
</dbReference>
<keyword evidence="4" id="KW-0732">Signal</keyword>
<dbReference type="InterPro" id="IPR041544">
    <property type="entry name" value="MotY_N"/>
</dbReference>
<evidence type="ECO:0000313" key="6">
    <source>
        <dbReference type="EMBL" id="MCL1126389.1"/>
    </source>
</evidence>
<dbReference type="PRINTS" id="PR01023">
    <property type="entry name" value="NAFLGMOTY"/>
</dbReference>
<dbReference type="PANTHER" id="PTHR30329">
    <property type="entry name" value="STATOR ELEMENT OF FLAGELLAR MOTOR COMPLEX"/>
    <property type="match status" value="1"/>
</dbReference>
<feature type="chain" id="PRO_5047253860" evidence="4">
    <location>
        <begin position="20"/>
        <end position="288"/>
    </location>
</feature>
<dbReference type="EMBL" id="JAKIKS010000085">
    <property type="protein sequence ID" value="MCL1126389.1"/>
    <property type="molecule type" value="Genomic_DNA"/>
</dbReference>
<keyword evidence="2 3" id="KW-0472">Membrane</keyword>
<evidence type="ECO:0000256" key="4">
    <source>
        <dbReference type="SAM" id="SignalP"/>
    </source>
</evidence>
<dbReference type="PANTHER" id="PTHR30329:SF17">
    <property type="entry name" value="LIPOPROTEIN YFIB-RELATED"/>
    <property type="match status" value="1"/>
</dbReference>
<dbReference type="Proteomes" id="UP001203423">
    <property type="component" value="Unassembled WGS sequence"/>
</dbReference>
<evidence type="ECO:0000256" key="2">
    <source>
        <dbReference type="ARBA" id="ARBA00023136"/>
    </source>
</evidence>
<feature type="signal peptide" evidence="4">
    <location>
        <begin position="1"/>
        <end position="19"/>
    </location>
</feature>
<comment type="subcellular location">
    <subcellularLocation>
        <location evidence="1">Cell outer membrane</location>
    </subcellularLocation>
</comment>
<dbReference type="InterPro" id="IPR050330">
    <property type="entry name" value="Bact_OuterMem_StrucFunc"/>
</dbReference>
<reference evidence="6 7" key="1">
    <citation type="submission" date="2022-01" db="EMBL/GenBank/DDBJ databases">
        <title>Whole genome-based taxonomy of the Shewanellaceae.</title>
        <authorList>
            <person name="Martin-Rodriguez A.J."/>
        </authorList>
    </citation>
    <scope>NUCLEOTIDE SEQUENCE [LARGE SCALE GENOMIC DNA]</scope>
    <source>
        <strain evidence="6 7">DSM 17177</strain>
    </source>
</reference>
<dbReference type="RefSeq" id="WP_248941778.1">
    <property type="nucleotide sequence ID" value="NZ_JAKIKS010000085.1"/>
</dbReference>
<dbReference type="InterPro" id="IPR006664">
    <property type="entry name" value="OMP_bac"/>
</dbReference>
<dbReference type="InterPro" id="IPR006665">
    <property type="entry name" value="OmpA-like"/>
</dbReference>